<gene>
    <name evidence="1" type="ORF">SAMN05421799_1021</name>
</gene>
<dbReference type="AlphaFoldDB" id="A0A1N7KK78"/>
<evidence type="ECO:0000313" key="2">
    <source>
        <dbReference type="Proteomes" id="UP000186156"/>
    </source>
</evidence>
<keyword evidence="2" id="KW-1185">Reference proteome</keyword>
<dbReference type="EMBL" id="FTOO01000002">
    <property type="protein sequence ID" value="SIS61916.1"/>
    <property type="molecule type" value="Genomic_DNA"/>
</dbReference>
<dbReference type="RefSeq" id="WP_200805708.1">
    <property type="nucleotide sequence ID" value="NZ_FTOO01000002.1"/>
</dbReference>
<dbReference type="Proteomes" id="UP000186156">
    <property type="component" value="Unassembled WGS sequence"/>
</dbReference>
<protein>
    <submittedName>
        <fullName evidence="1">Uncharacterized protein</fullName>
    </submittedName>
</protein>
<reference evidence="2" key="1">
    <citation type="submission" date="2017-01" db="EMBL/GenBank/DDBJ databases">
        <authorList>
            <person name="Varghese N."/>
            <person name="Submissions S."/>
        </authorList>
    </citation>
    <scope>NUCLEOTIDE SEQUENCE [LARGE SCALE GENOMIC DNA]</scope>
    <source>
        <strain evidence="2">DSM 16176</strain>
    </source>
</reference>
<sequence>MKNSDVHDTMFTDQLRTSADMEGKREFADTENKRWVQDCLLDYYHGSKG</sequence>
<proteinExistence type="predicted"/>
<evidence type="ECO:0000313" key="1">
    <source>
        <dbReference type="EMBL" id="SIS61916.1"/>
    </source>
</evidence>
<name>A0A1N7KK78_9BACL</name>
<organism evidence="1 2">
    <name type="scientific">Alicyclobacillus vulcanalis</name>
    <dbReference type="NCBI Taxonomy" id="252246"/>
    <lineage>
        <taxon>Bacteria</taxon>
        <taxon>Bacillati</taxon>
        <taxon>Bacillota</taxon>
        <taxon>Bacilli</taxon>
        <taxon>Bacillales</taxon>
        <taxon>Alicyclobacillaceae</taxon>
        <taxon>Alicyclobacillus</taxon>
    </lineage>
</organism>
<accession>A0A1N7KK78</accession>